<proteinExistence type="predicted"/>
<evidence type="ECO:0000256" key="2">
    <source>
        <dbReference type="SAM" id="SignalP"/>
    </source>
</evidence>
<evidence type="ECO:0000313" key="4">
    <source>
        <dbReference type="Proteomes" id="UP000789390"/>
    </source>
</evidence>
<dbReference type="OrthoDB" id="10445350at2759"/>
<dbReference type="EMBL" id="CAKKLH010000024">
    <property type="protein sequence ID" value="CAH0099706.1"/>
    <property type="molecule type" value="Genomic_DNA"/>
</dbReference>
<sequence>MRISGYFLLVLALVALTATATSALKQQHPAIRAGFRSGFRRSSWVAAAVNDADDVTSQGRDETSRAIQVNGDNANTLKDMPTKGGREEKEQVSATTTSMETPTTSLAVVDSNDNEVVTENLWKEEKLTNDEDSTPGQQTSIRNTSDARGIFSNMVKTINK</sequence>
<feature type="signal peptide" evidence="2">
    <location>
        <begin position="1"/>
        <end position="23"/>
    </location>
</feature>
<dbReference type="Proteomes" id="UP000789390">
    <property type="component" value="Unassembled WGS sequence"/>
</dbReference>
<feature type="compositionally biased region" description="Basic and acidic residues" evidence="1">
    <location>
        <begin position="80"/>
        <end position="91"/>
    </location>
</feature>
<feature type="region of interest" description="Disordered" evidence="1">
    <location>
        <begin position="55"/>
        <end position="104"/>
    </location>
</feature>
<name>A0A8J2RHM0_9CRUS</name>
<comment type="caution">
    <text evidence="3">The sequence shown here is derived from an EMBL/GenBank/DDBJ whole genome shotgun (WGS) entry which is preliminary data.</text>
</comment>
<evidence type="ECO:0000256" key="1">
    <source>
        <dbReference type="SAM" id="MobiDB-lite"/>
    </source>
</evidence>
<keyword evidence="2" id="KW-0732">Signal</keyword>
<feature type="compositionally biased region" description="Polar residues" evidence="1">
    <location>
        <begin position="65"/>
        <end position="76"/>
    </location>
</feature>
<dbReference type="AlphaFoldDB" id="A0A8J2RHM0"/>
<feature type="region of interest" description="Disordered" evidence="1">
    <location>
        <begin position="122"/>
        <end position="142"/>
    </location>
</feature>
<keyword evidence="4" id="KW-1185">Reference proteome</keyword>
<feature type="chain" id="PRO_5035225830" evidence="2">
    <location>
        <begin position="24"/>
        <end position="160"/>
    </location>
</feature>
<gene>
    <name evidence="3" type="ORF">DGAL_LOCUS1862</name>
</gene>
<protein>
    <submittedName>
        <fullName evidence="3">Uncharacterized protein</fullName>
    </submittedName>
</protein>
<feature type="compositionally biased region" description="Low complexity" evidence="1">
    <location>
        <begin position="93"/>
        <end position="104"/>
    </location>
</feature>
<accession>A0A8J2RHM0</accession>
<reference evidence="3" key="1">
    <citation type="submission" date="2021-11" db="EMBL/GenBank/DDBJ databases">
        <authorList>
            <person name="Schell T."/>
        </authorList>
    </citation>
    <scope>NUCLEOTIDE SEQUENCE</scope>
    <source>
        <strain evidence="3">M5</strain>
    </source>
</reference>
<evidence type="ECO:0000313" key="3">
    <source>
        <dbReference type="EMBL" id="CAH0099706.1"/>
    </source>
</evidence>
<organism evidence="3 4">
    <name type="scientific">Daphnia galeata</name>
    <dbReference type="NCBI Taxonomy" id="27404"/>
    <lineage>
        <taxon>Eukaryota</taxon>
        <taxon>Metazoa</taxon>
        <taxon>Ecdysozoa</taxon>
        <taxon>Arthropoda</taxon>
        <taxon>Crustacea</taxon>
        <taxon>Branchiopoda</taxon>
        <taxon>Diplostraca</taxon>
        <taxon>Cladocera</taxon>
        <taxon>Anomopoda</taxon>
        <taxon>Daphniidae</taxon>
        <taxon>Daphnia</taxon>
    </lineage>
</organism>